<evidence type="ECO:0000313" key="2">
    <source>
        <dbReference type="Proteomes" id="UP000305848"/>
    </source>
</evidence>
<name>A0A4U3KWD9_9BACT</name>
<dbReference type="InterPro" id="IPR013324">
    <property type="entry name" value="RNA_pol_sigma_r3/r4-like"/>
</dbReference>
<dbReference type="EMBL" id="SZQL01000014">
    <property type="protein sequence ID" value="TKK66692.1"/>
    <property type="molecule type" value="Genomic_DNA"/>
</dbReference>
<dbReference type="Gene3D" id="1.10.10.10">
    <property type="entry name" value="Winged helix-like DNA-binding domain superfamily/Winged helix DNA-binding domain"/>
    <property type="match status" value="1"/>
</dbReference>
<organism evidence="1 2">
    <name type="scientific">Ilyomonas limi</name>
    <dbReference type="NCBI Taxonomy" id="2575867"/>
    <lineage>
        <taxon>Bacteria</taxon>
        <taxon>Pseudomonadati</taxon>
        <taxon>Bacteroidota</taxon>
        <taxon>Chitinophagia</taxon>
        <taxon>Chitinophagales</taxon>
        <taxon>Chitinophagaceae</taxon>
        <taxon>Ilyomonas</taxon>
    </lineage>
</organism>
<dbReference type="RefSeq" id="WP_137262965.1">
    <property type="nucleotide sequence ID" value="NZ_SZQL01000014.1"/>
</dbReference>
<dbReference type="OrthoDB" id="3211555at2"/>
<dbReference type="SUPFAM" id="SSF88659">
    <property type="entry name" value="Sigma3 and sigma4 domains of RNA polymerase sigma factors"/>
    <property type="match status" value="1"/>
</dbReference>
<dbReference type="InterPro" id="IPR036388">
    <property type="entry name" value="WH-like_DNA-bd_sf"/>
</dbReference>
<proteinExistence type="predicted"/>
<evidence type="ECO:0008006" key="3">
    <source>
        <dbReference type="Google" id="ProtNLM"/>
    </source>
</evidence>
<accession>A0A4U3KWD9</accession>
<reference evidence="1 2" key="1">
    <citation type="submission" date="2019-05" db="EMBL/GenBank/DDBJ databases">
        <title>Panacibacter sp. strain 17mud1-8 Genome sequencing and assembly.</title>
        <authorList>
            <person name="Chhetri G."/>
        </authorList>
    </citation>
    <scope>NUCLEOTIDE SEQUENCE [LARGE SCALE GENOMIC DNA]</scope>
    <source>
        <strain evidence="1 2">17mud1-8</strain>
    </source>
</reference>
<comment type="caution">
    <text evidence="1">The sequence shown here is derived from an EMBL/GenBank/DDBJ whole genome shotgun (WGS) entry which is preliminary data.</text>
</comment>
<gene>
    <name evidence="1" type="ORF">FC093_16795</name>
</gene>
<sequence>MEPLSNTIQLFSLPGLAPKAYNNHVTETAAGIKEYEPLLYKIASSFGFIDNETMDLVQQVCSCFNVYCTNPQNGTSLKIRLSKFMVHQCIFKISSQLFSQNVDAEKLSATDMPLSFRSVFILHHIIGFDEYEIAEILNTNLLQVKHRLSKALLFINNQY</sequence>
<keyword evidence="2" id="KW-1185">Reference proteome</keyword>
<dbReference type="AlphaFoldDB" id="A0A4U3KWD9"/>
<protein>
    <recommendedName>
        <fullName evidence="3">RNA polymerase sigma factor 70 region 4 type 2 domain-containing protein</fullName>
    </recommendedName>
</protein>
<evidence type="ECO:0000313" key="1">
    <source>
        <dbReference type="EMBL" id="TKK66692.1"/>
    </source>
</evidence>
<dbReference type="Proteomes" id="UP000305848">
    <property type="component" value="Unassembled WGS sequence"/>
</dbReference>